<dbReference type="Proteomes" id="UP000316270">
    <property type="component" value="Chromosome 15"/>
</dbReference>
<dbReference type="Pfam" id="PF12588">
    <property type="entry name" value="PSDC"/>
    <property type="match status" value="1"/>
</dbReference>
<proteinExistence type="predicted"/>
<dbReference type="OrthoDB" id="5973539at2759"/>
<evidence type="ECO:0000313" key="4">
    <source>
        <dbReference type="EMBL" id="QDS76509.1"/>
    </source>
</evidence>
<dbReference type="InterPro" id="IPR022237">
    <property type="entry name" value="PsiD-like"/>
</dbReference>
<accession>A0A517LLJ0</accession>
<evidence type="ECO:0000259" key="3">
    <source>
        <dbReference type="Pfam" id="PF12588"/>
    </source>
</evidence>
<sequence length="444" mass="49771">MASITSHLISYLTALKHRFEEWLYCSRTVGKEDTARLHPTLEAFKTFIESDWKTFQQFHEMFEEVSSTVNYEHDPTGQPIIRDYQTMLYVFDDLMKTAPCWQYTSDGQKELVGFPFNAVLAYPMATVAGLHLFSRPDVNQHIRNILKAWSAYLDSPASTSVLTNAPKGWLSEEALDAMARVVTDATPTIPTTFAQAYVCNPSKSSYGYKSWDDFFTRRWRDGVRPTASPKDSRVICNTCESSPYRTASKVKLHDSFALKGQPYSLLEMLDNDPLLKQFDGGHVYQAFLSALSYHRWHAPVTGKVVKILHISGTYFLQNAFEGFANLDSTGKPCPDLAAPNNSQAFLCQKATRLLIFIKADDPRIGLMAVLLVGMAEVSSCEAFVKAGQRVEKGQEIGTFHYGGSTHCLIFRPEVNLRFLPQAPFGHANIPVCSALAILEDDKAN</sequence>
<organism evidence="4 5">
    <name type="scientific">Venturia effusa</name>
    <dbReference type="NCBI Taxonomy" id="50376"/>
    <lineage>
        <taxon>Eukaryota</taxon>
        <taxon>Fungi</taxon>
        <taxon>Dikarya</taxon>
        <taxon>Ascomycota</taxon>
        <taxon>Pezizomycotina</taxon>
        <taxon>Dothideomycetes</taxon>
        <taxon>Pleosporomycetidae</taxon>
        <taxon>Venturiales</taxon>
        <taxon>Venturiaceae</taxon>
        <taxon>Venturia</taxon>
    </lineage>
</organism>
<dbReference type="Pfam" id="PF02666">
    <property type="entry name" value="PS_Dcarbxylase"/>
    <property type="match status" value="1"/>
</dbReference>
<dbReference type="EMBL" id="CP042199">
    <property type="protein sequence ID" value="QDS76509.1"/>
    <property type="molecule type" value="Genomic_DNA"/>
</dbReference>
<evidence type="ECO:0000313" key="5">
    <source>
        <dbReference type="Proteomes" id="UP000316270"/>
    </source>
</evidence>
<protein>
    <recommendedName>
        <fullName evidence="3">L-tryptophan decarboxylase PsiD-like domain-containing protein</fullName>
    </recommendedName>
</protein>
<dbReference type="GO" id="GO:0006646">
    <property type="term" value="P:phosphatidylethanolamine biosynthetic process"/>
    <property type="evidence" value="ECO:0007669"/>
    <property type="project" value="TreeGrafter"/>
</dbReference>
<dbReference type="STRING" id="50376.A0A517LLJ0"/>
<evidence type="ECO:0000256" key="1">
    <source>
        <dbReference type="ARBA" id="ARBA00022793"/>
    </source>
</evidence>
<dbReference type="GO" id="GO:0005739">
    <property type="term" value="C:mitochondrion"/>
    <property type="evidence" value="ECO:0007669"/>
    <property type="project" value="TreeGrafter"/>
</dbReference>
<evidence type="ECO:0000256" key="2">
    <source>
        <dbReference type="ARBA" id="ARBA00023239"/>
    </source>
</evidence>
<gene>
    <name evidence="4" type="ORF">FKW77_005678</name>
</gene>
<dbReference type="GO" id="GO:0004609">
    <property type="term" value="F:phosphatidylserine decarboxylase activity"/>
    <property type="evidence" value="ECO:0007669"/>
    <property type="project" value="InterPro"/>
</dbReference>
<reference evidence="4 5" key="1">
    <citation type="submission" date="2019-07" db="EMBL/GenBank/DDBJ databases">
        <title>Finished genome of Venturia effusa.</title>
        <authorList>
            <person name="Young C.A."/>
            <person name="Cox M.P."/>
            <person name="Ganley A.R.D."/>
            <person name="David W.J."/>
        </authorList>
    </citation>
    <scope>NUCLEOTIDE SEQUENCE [LARGE SCALE GENOMIC DNA]</scope>
    <source>
        <strain evidence="5">albino</strain>
    </source>
</reference>
<feature type="domain" description="L-tryptophan decarboxylase PsiD-like" evidence="3">
    <location>
        <begin position="38"/>
        <end position="178"/>
    </location>
</feature>
<dbReference type="PANTHER" id="PTHR10067">
    <property type="entry name" value="PHOSPHATIDYLSERINE DECARBOXYLASE"/>
    <property type="match status" value="1"/>
</dbReference>
<dbReference type="PANTHER" id="PTHR10067:SF9">
    <property type="entry name" value="PHOSPHATIDYLSERINE DECARBOXYLASE FAMILY PROTEIN (AFU_ORTHOLOGUE AFUA_7G01730)"/>
    <property type="match status" value="1"/>
</dbReference>
<dbReference type="InterPro" id="IPR003817">
    <property type="entry name" value="PS_Dcarbxylase"/>
</dbReference>
<keyword evidence="2" id="KW-0456">Lyase</keyword>
<keyword evidence="1" id="KW-0210">Decarboxylase</keyword>
<keyword evidence="5" id="KW-1185">Reference proteome</keyword>
<dbReference type="AlphaFoldDB" id="A0A517LLJ0"/>
<name>A0A517LLJ0_9PEZI</name>